<dbReference type="Gene3D" id="3.30.830.10">
    <property type="entry name" value="Metalloenzyme, LuxS/M16 peptidase-like"/>
    <property type="match status" value="4"/>
</dbReference>
<dbReference type="EMBL" id="FUYA01000008">
    <property type="protein sequence ID" value="SKA77799.1"/>
    <property type="molecule type" value="Genomic_DNA"/>
</dbReference>
<feature type="chain" id="PRO_5012052356" evidence="4">
    <location>
        <begin position="27"/>
        <end position="879"/>
    </location>
</feature>
<evidence type="ECO:0000256" key="4">
    <source>
        <dbReference type="SAM" id="SignalP"/>
    </source>
</evidence>
<dbReference type="STRING" id="1121442.SAMN02745702_02385"/>
<gene>
    <name evidence="7" type="ORF">SAMN02745702_02385</name>
</gene>
<comment type="cofactor">
    <cofactor evidence="1">
        <name>Zn(2+)</name>
        <dbReference type="ChEBI" id="CHEBI:29105"/>
    </cofactor>
</comment>
<dbReference type="AlphaFoldDB" id="A0A1T4WKT5"/>
<dbReference type="GO" id="GO:0006508">
    <property type="term" value="P:proteolysis"/>
    <property type="evidence" value="ECO:0007669"/>
    <property type="project" value="UniProtKB-KW"/>
</dbReference>
<dbReference type="PANTHER" id="PTHR11851">
    <property type="entry name" value="METALLOPROTEASE"/>
    <property type="match status" value="1"/>
</dbReference>
<evidence type="ECO:0000259" key="6">
    <source>
        <dbReference type="Pfam" id="PF05193"/>
    </source>
</evidence>
<feature type="domain" description="Peptidase M16 C-terminal" evidence="6">
    <location>
        <begin position="194"/>
        <end position="368"/>
    </location>
</feature>
<feature type="domain" description="Peptidase M16 C-terminal" evidence="6">
    <location>
        <begin position="660"/>
        <end position="812"/>
    </location>
</feature>
<dbReference type="OrthoDB" id="9811314at2"/>
<feature type="domain" description="Peptidase M16 N-terminal" evidence="5">
    <location>
        <begin position="41"/>
        <end position="180"/>
    </location>
</feature>
<dbReference type="Proteomes" id="UP000189733">
    <property type="component" value="Unassembled WGS sequence"/>
</dbReference>
<dbReference type="InterPro" id="IPR001431">
    <property type="entry name" value="Pept_M16_Zn_BS"/>
</dbReference>
<evidence type="ECO:0000313" key="8">
    <source>
        <dbReference type="Proteomes" id="UP000189733"/>
    </source>
</evidence>
<feature type="signal peptide" evidence="4">
    <location>
        <begin position="1"/>
        <end position="26"/>
    </location>
</feature>
<evidence type="ECO:0000256" key="3">
    <source>
        <dbReference type="RuleBase" id="RU004447"/>
    </source>
</evidence>
<evidence type="ECO:0000256" key="1">
    <source>
        <dbReference type="ARBA" id="ARBA00001947"/>
    </source>
</evidence>
<dbReference type="GO" id="GO:0004222">
    <property type="term" value="F:metalloendopeptidase activity"/>
    <property type="evidence" value="ECO:0007669"/>
    <property type="project" value="InterPro"/>
</dbReference>
<dbReference type="InterPro" id="IPR007863">
    <property type="entry name" value="Peptidase_M16_C"/>
</dbReference>
<name>A0A1T4WKT5_9BACT</name>
<keyword evidence="4" id="KW-0732">Signal</keyword>
<dbReference type="GO" id="GO:0046872">
    <property type="term" value="F:metal ion binding"/>
    <property type="evidence" value="ECO:0007669"/>
    <property type="project" value="InterPro"/>
</dbReference>
<evidence type="ECO:0000259" key="5">
    <source>
        <dbReference type="Pfam" id="PF00675"/>
    </source>
</evidence>
<protein>
    <submittedName>
        <fullName evidence="7">Zinc protease</fullName>
    </submittedName>
</protein>
<dbReference type="SUPFAM" id="SSF63411">
    <property type="entry name" value="LuxS/MPP-like metallohydrolase"/>
    <property type="match status" value="4"/>
</dbReference>
<dbReference type="InterPro" id="IPR011765">
    <property type="entry name" value="Pept_M16_N"/>
</dbReference>
<dbReference type="InterPro" id="IPR050361">
    <property type="entry name" value="MPP/UQCRC_Complex"/>
</dbReference>
<dbReference type="PANTHER" id="PTHR11851:SF49">
    <property type="entry name" value="MITOCHONDRIAL-PROCESSING PEPTIDASE SUBUNIT ALPHA"/>
    <property type="match status" value="1"/>
</dbReference>
<reference evidence="7 8" key="1">
    <citation type="submission" date="2017-02" db="EMBL/GenBank/DDBJ databases">
        <authorList>
            <person name="Peterson S.W."/>
        </authorList>
    </citation>
    <scope>NUCLEOTIDE SEQUENCE [LARGE SCALE GENOMIC DNA]</scope>
    <source>
        <strain evidence="7 8">DSM 18034</strain>
    </source>
</reference>
<keyword evidence="7" id="KW-0645">Protease</keyword>
<dbReference type="PROSITE" id="PS00143">
    <property type="entry name" value="INSULINASE"/>
    <property type="match status" value="1"/>
</dbReference>
<comment type="similarity">
    <text evidence="2 3">Belongs to the peptidase M16 family.</text>
</comment>
<sequence length="879" mass="98214">MFRKLLFFLGALCMSASISLSGAAAAEHAPILKTLPNGLHVLIQQDERFPLVSLRLYVRAGSAYETPKQAGISHVLEHMVFKGTKKRQPGDVAKDIESAGGYLNASTSFDSTVYKLDLPADKLELGMDVLQDMIFGAKIDPKELESEKKVIIAELERGEDSPTGRQFKSILNHMYNGTSYQWSPIGYRERINAFTSEDIKDYIATFYQPQSMLLVLCGNISPDNALELSEKYFGDLKNDRVLTPKKPLPLPSHGGPQVDVEQGPWNKIYVLMALPVSDRHSDDVPGLELLTEILGGGSSSRLYRKFKYESGLVDSIGTAVMPLAQVGILYISAVVDPAKFDEFWPKFQKYLTTFKASSFTKAELDRAIVNTEDGLYASKETIGGLTSKLGYFQFFENGLDAEKHYVSRINTVTPDEMQKLQDKYFTPDSLSVSVQLPDDMKNADKVAKEIKDSVKKAWPVATAEQKKAAAKAEKAKKPESIKLGDNQTLILLPDHTLPYASVNLVYKGGDTLLSPKEQGLATLTANAMARGTAEMSSTELQDYVADRASSINVNSGRTSFSISARYPIRFEKDILPVFMDILETPAFKSEEISRAITDQKTDIKRAEDQPLGLAFRHIFPFLYADSSFGYYHLGMESRIDDFNAGDMKSFLAKQKKQPWVMAVCGTYDRDAIVDMAKRIAKADKSSALEDAKPKWNSKKELKLKLEDRNQSHLMVVFPIPGSDDPDTPGLYLLRQSLAGQGGLLFRELRDKQGLGYTVTAFDWQVPNSGFLSFYIGTYPDRVPEALKGFEDMVKRLRSEQLPDEIVERSKSLLVGEYYRGHQSLASRAVEAASLQLRNRDLNYNRELIEKAKEITPADLKKLAEKYLVWDKAYTLTVEP</sequence>
<dbReference type="InterPro" id="IPR011249">
    <property type="entry name" value="Metalloenz_LuxS/M16"/>
</dbReference>
<evidence type="ECO:0000256" key="2">
    <source>
        <dbReference type="ARBA" id="ARBA00007261"/>
    </source>
</evidence>
<keyword evidence="7" id="KW-0378">Hydrolase</keyword>
<accession>A0A1T4WKT5</accession>
<evidence type="ECO:0000313" key="7">
    <source>
        <dbReference type="EMBL" id="SKA77799.1"/>
    </source>
</evidence>
<dbReference type="RefSeq" id="WP_078685664.1">
    <property type="nucleotide sequence ID" value="NZ_FUYA01000008.1"/>
</dbReference>
<keyword evidence="8" id="KW-1185">Reference proteome</keyword>
<dbReference type="Pfam" id="PF05193">
    <property type="entry name" value="Peptidase_M16_C"/>
    <property type="match status" value="2"/>
</dbReference>
<proteinExistence type="inferred from homology"/>
<organism evidence="7 8">
    <name type="scientific">Desulfobaculum bizertense DSM 18034</name>
    <dbReference type="NCBI Taxonomy" id="1121442"/>
    <lineage>
        <taxon>Bacteria</taxon>
        <taxon>Pseudomonadati</taxon>
        <taxon>Thermodesulfobacteriota</taxon>
        <taxon>Desulfovibrionia</taxon>
        <taxon>Desulfovibrionales</taxon>
        <taxon>Desulfovibrionaceae</taxon>
        <taxon>Desulfobaculum</taxon>
    </lineage>
</organism>
<dbReference type="Pfam" id="PF00675">
    <property type="entry name" value="Peptidase_M16"/>
    <property type="match status" value="1"/>
</dbReference>